<reference evidence="1" key="1">
    <citation type="submission" date="2021-02" db="EMBL/GenBank/DDBJ databases">
        <authorList>
            <person name="Nowell W R."/>
        </authorList>
    </citation>
    <scope>NUCLEOTIDE SEQUENCE</scope>
</reference>
<comment type="caution">
    <text evidence="1">The sequence shown here is derived from an EMBL/GenBank/DDBJ whole genome shotgun (WGS) entry which is preliminary data.</text>
</comment>
<evidence type="ECO:0000313" key="2">
    <source>
        <dbReference type="EMBL" id="CAF4660186.1"/>
    </source>
</evidence>
<evidence type="ECO:0000313" key="1">
    <source>
        <dbReference type="EMBL" id="CAF4526854.1"/>
    </source>
</evidence>
<protein>
    <submittedName>
        <fullName evidence="1">Uncharacterized protein</fullName>
    </submittedName>
</protein>
<feature type="non-terminal residue" evidence="1">
    <location>
        <position position="61"/>
    </location>
</feature>
<dbReference type="Proteomes" id="UP000681967">
    <property type="component" value="Unassembled WGS sequence"/>
</dbReference>
<accession>A0A8S2Y0T2</accession>
<dbReference type="EMBL" id="CAJOBH010110825">
    <property type="protein sequence ID" value="CAF4660186.1"/>
    <property type="molecule type" value="Genomic_DNA"/>
</dbReference>
<gene>
    <name evidence="2" type="ORF">BYL167_LOCUS42555</name>
    <name evidence="1" type="ORF">GIL414_LOCUS35859</name>
</gene>
<dbReference type="Proteomes" id="UP000681720">
    <property type="component" value="Unassembled WGS sequence"/>
</dbReference>
<evidence type="ECO:0000313" key="3">
    <source>
        <dbReference type="Proteomes" id="UP000681720"/>
    </source>
</evidence>
<organism evidence="1 3">
    <name type="scientific">Rotaria magnacalcarata</name>
    <dbReference type="NCBI Taxonomy" id="392030"/>
    <lineage>
        <taxon>Eukaryota</taxon>
        <taxon>Metazoa</taxon>
        <taxon>Spiralia</taxon>
        <taxon>Gnathifera</taxon>
        <taxon>Rotifera</taxon>
        <taxon>Eurotatoria</taxon>
        <taxon>Bdelloidea</taxon>
        <taxon>Philodinida</taxon>
        <taxon>Philodinidae</taxon>
        <taxon>Rotaria</taxon>
    </lineage>
</organism>
<sequence>QKSKRITTPTVAENDQQTDLCDRSFSSSSAGGGNCTAGHYCTHSSNDSTRPLITSIPHQQI</sequence>
<dbReference type="AlphaFoldDB" id="A0A8S2Y0T2"/>
<feature type="non-terminal residue" evidence="1">
    <location>
        <position position="1"/>
    </location>
</feature>
<dbReference type="EMBL" id="CAJOBJ010087567">
    <property type="protein sequence ID" value="CAF4526854.1"/>
    <property type="molecule type" value="Genomic_DNA"/>
</dbReference>
<name>A0A8S2Y0T2_9BILA</name>
<proteinExistence type="predicted"/>